<dbReference type="AlphaFoldDB" id="A0A0C9TZ50"/>
<dbReference type="InterPro" id="IPR038051">
    <property type="entry name" value="XRCC4-like_N_sf"/>
</dbReference>
<gene>
    <name evidence="7" type="ORF">PAXINDRAFT_171003</name>
</gene>
<feature type="compositionally biased region" description="Polar residues" evidence="5">
    <location>
        <begin position="313"/>
        <end position="329"/>
    </location>
</feature>
<protein>
    <recommendedName>
        <fullName evidence="6">XLF-like N-terminal domain-containing protein</fullName>
    </recommendedName>
</protein>
<name>A0A0C9TZ50_PAXIN</name>
<evidence type="ECO:0000313" key="7">
    <source>
        <dbReference type="EMBL" id="KIJ12817.1"/>
    </source>
</evidence>
<evidence type="ECO:0000256" key="2">
    <source>
        <dbReference type="ARBA" id="ARBA00022763"/>
    </source>
</evidence>
<dbReference type="EMBL" id="KN819359">
    <property type="protein sequence ID" value="KIJ12817.1"/>
    <property type="molecule type" value="Genomic_DNA"/>
</dbReference>
<dbReference type="Pfam" id="PF09302">
    <property type="entry name" value="XLF"/>
    <property type="match status" value="1"/>
</dbReference>
<dbReference type="InterPro" id="IPR015381">
    <property type="entry name" value="XLF-like_N"/>
</dbReference>
<dbReference type="GO" id="GO:0006303">
    <property type="term" value="P:double-strand break repair via nonhomologous end joining"/>
    <property type="evidence" value="ECO:0007669"/>
    <property type="project" value="UniProtKB-ARBA"/>
</dbReference>
<dbReference type="GO" id="GO:0005634">
    <property type="term" value="C:nucleus"/>
    <property type="evidence" value="ECO:0007669"/>
    <property type="project" value="UniProtKB-SubCell"/>
</dbReference>
<dbReference type="Gene3D" id="2.170.210.10">
    <property type="entry name" value="DNA double-strand break repair and VJ recombination XRCC4, N-terminal"/>
    <property type="match status" value="1"/>
</dbReference>
<keyword evidence="2" id="KW-0227">DNA damage</keyword>
<feature type="region of interest" description="Disordered" evidence="5">
    <location>
        <begin position="227"/>
        <end position="402"/>
    </location>
</feature>
<comment type="subcellular location">
    <subcellularLocation>
        <location evidence="1">Nucleus</location>
    </subcellularLocation>
</comment>
<reference evidence="8" key="2">
    <citation type="submission" date="2015-01" db="EMBL/GenBank/DDBJ databases">
        <title>Evolutionary Origins and Diversification of the Mycorrhizal Mutualists.</title>
        <authorList>
            <consortium name="DOE Joint Genome Institute"/>
            <consortium name="Mycorrhizal Genomics Consortium"/>
            <person name="Kohler A."/>
            <person name="Kuo A."/>
            <person name="Nagy L.G."/>
            <person name="Floudas D."/>
            <person name="Copeland A."/>
            <person name="Barry K.W."/>
            <person name="Cichocki N."/>
            <person name="Veneault-Fourrey C."/>
            <person name="LaButti K."/>
            <person name="Lindquist E.A."/>
            <person name="Lipzen A."/>
            <person name="Lundell T."/>
            <person name="Morin E."/>
            <person name="Murat C."/>
            <person name="Riley R."/>
            <person name="Ohm R."/>
            <person name="Sun H."/>
            <person name="Tunlid A."/>
            <person name="Henrissat B."/>
            <person name="Grigoriev I.V."/>
            <person name="Hibbett D.S."/>
            <person name="Martin F."/>
        </authorList>
    </citation>
    <scope>NUCLEOTIDE SEQUENCE [LARGE SCALE GENOMIC DNA]</scope>
    <source>
        <strain evidence="8">ATCC 200175</strain>
    </source>
</reference>
<keyword evidence="8" id="KW-1185">Reference proteome</keyword>
<evidence type="ECO:0000259" key="6">
    <source>
        <dbReference type="Pfam" id="PF09302"/>
    </source>
</evidence>
<organism evidence="7 8">
    <name type="scientific">Paxillus involutus ATCC 200175</name>
    <dbReference type="NCBI Taxonomy" id="664439"/>
    <lineage>
        <taxon>Eukaryota</taxon>
        <taxon>Fungi</taxon>
        <taxon>Dikarya</taxon>
        <taxon>Basidiomycota</taxon>
        <taxon>Agaricomycotina</taxon>
        <taxon>Agaricomycetes</taxon>
        <taxon>Agaricomycetidae</taxon>
        <taxon>Boletales</taxon>
        <taxon>Paxilineae</taxon>
        <taxon>Paxillaceae</taxon>
        <taxon>Paxillus</taxon>
    </lineage>
</organism>
<dbReference type="OrthoDB" id="3184250at2759"/>
<sequence>MNHFNEEHSKLLLSKEWLAKINGQTSTPYLIKFYSSSVDLTSCIMITDTKSTWAEVLSSNQLARRWRECNRRAGSPLLDDDEEEAWRTRHLELLSRAHTLGGVAELSFEVVESKFGDFAFELECAAFKWRWETASVGHKLSADILSQHLIMPLISVSHLAFSSSDVVGDLPPSDLEKAIDKVARTARRTFDTHVKNALSKPRLATTIRRMTAIFNFISDPPIITTTSDDPVLQAPQEPTPKIIKAPERLKSTRTSTPEPNNNRDAPGRSKSGSVALSRGPSPVVQAADSGSATESDDGGPSTHPLKAVAARSSADQQVDTHMLSPTPSRNALPAPRSLSVTKAPPLDTYSSPARPIKRPKARAPSTDDDSEQERKKLAAQIKSGTAPMRGTRQPIKRGGKRF</sequence>
<evidence type="ECO:0000256" key="5">
    <source>
        <dbReference type="SAM" id="MobiDB-lite"/>
    </source>
</evidence>
<evidence type="ECO:0000256" key="3">
    <source>
        <dbReference type="ARBA" id="ARBA00023204"/>
    </source>
</evidence>
<dbReference type="CDD" id="cd22285">
    <property type="entry name" value="HD_XLF_N"/>
    <property type="match status" value="1"/>
</dbReference>
<dbReference type="HOGENOM" id="CLU_669329_0_0_1"/>
<evidence type="ECO:0000313" key="8">
    <source>
        <dbReference type="Proteomes" id="UP000053647"/>
    </source>
</evidence>
<keyword evidence="4" id="KW-0539">Nucleus</keyword>
<feature type="domain" description="XLF-like N-terminal" evidence="6">
    <location>
        <begin position="17"/>
        <end position="133"/>
    </location>
</feature>
<evidence type="ECO:0000256" key="1">
    <source>
        <dbReference type="ARBA" id="ARBA00004123"/>
    </source>
</evidence>
<feature type="compositionally biased region" description="Polar residues" evidence="5">
    <location>
        <begin position="252"/>
        <end position="263"/>
    </location>
</feature>
<dbReference type="Proteomes" id="UP000053647">
    <property type="component" value="Unassembled WGS sequence"/>
</dbReference>
<accession>A0A0C9TZ50</accession>
<reference evidence="7 8" key="1">
    <citation type="submission" date="2014-06" db="EMBL/GenBank/DDBJ databases">
        <authorList>
            <consortium name="DOE Joint Genome Institute"/>
            <person name="Kuo A."/>
            <person name="Kohler A."/>
            <person name="Nagy L.G."/>
            <person name="Floudas D."/>
            <person name="Copeland A."/>
            <person name="Barry K.W."/>
            <person name="Cichocki N."/>
            <person name="Veneault-Fourrey C."/>
            <person name="LaButti K."/>
            <person name="Lindquist E.A."/>
            <person name="Lipzen A."/>
            <person name="Lundell T."/>
            <person name="Morin E."/>
            <person name="Murat C."/>
            <person name="Sun H."/>
            <person name="Tunlid A."/>
            <person name="Henrissat B."/>
            <person name="Grigoriev I.V."/>
            <person name="Hibbett D.S."/>
            <person name="Martin F."/>
            <person name="Nordberg H.P."/>
            <person name="Cantor M.N."/>
            <person name="Hua S.X."/>
        </authorList>
    </citation>
    <scope>NUCLEOTIDE SEQUENCE [LARGE SCALE GENOMIC DNA]</scope>
    <source>
        <strain evidence="7 8">ATCC 200175</strain>
    </source>
</reference>
<evidence type="ECO:0000256" key="4">
    <source>
        <dbReference type="ARBA" id="ARBA00023242"/>
    </source>
</evidence>
<keyword evidence="3" id="KW-0234">DNA repair</keyword>
<proteinExistence type="predicted"/>